<keyword evidence="7 8" id="KW-0238">DNA-binding</keyword>
<evidence type="ECO:0000313" key="15">
    <source>
        <dbReference type="Proteomes" id="UP000230292"/>
    </source>
</evidence>
<protein>
    <recommendedName>
        <fullName evidence="8 9">Chromosomal replication initiator protein DnaA</fullName>
    </recommendedName>
</protein>
<evidence type="ECO:0000256" key="7">
    <source>
        <dbReference type="ARBA" id="ARBA00023125"/>
    </source>
</evidence>
<dbReference type="GO" id="GO:0005737">
    <property type="term" value="C:cytoplasm"/>
    <property type="evidence" value="ECO:0007669"/>
    <property type="project" value="UniProtKB-SubCell"/>
</dbReference>
<evidence type="ECO:0000256" key="2">
    <source>
        <dbReference type="ARBA" id="ARBA00022490"/>
    </source>
</evidence>
<dbReference type="AlphaFoldDB" id="A0A2M7H334"/>
<dbReference type="Gene3D" id="1.10.1750.10">
    <property type="match status" value="1"/>
</dbReference>
<keyword evidence="3 8" id="KW-0235">DNA replication</keyword>
<comment type="caution">
    <text evidence="14">The sequence shown here is derived from an EMBL/GenBank/DDBJ whole genome shotgun (WGS) entry which is preliminary data.</text>
</comment>
<dbReference type="InterPro" id="IPR024633">
    <property type="entry name" value="DnaA_N_dom"/>
</dbReference>
<evidence type="ECO:0000256" key="5">
    <source>
        <dbReference type="ARBA" id="ARBA00022840"/>
    </source>
</evidence>
<dbReference type="Gene3D" id="3.30.300.180">
    <property type="match status" value="1"/>
</dbReference>
<keyword evidence="6 8" id="KW-0446">Lipid-binding</keyword>
<dbReference type="HAMAP" id="MF_00377">
    <property type="entry name" value="DnaA_bact"/>
    <property type="match status" value="1"/>
</dbReference>
<dbReference type="InterPro" id="IPR003593">
    <property type="entry name" value="AAA+_ATPase"/>
</dbReference>
<evidence type="ECO:0000256" key="8">
    <source>
        <dbReference type="HAMAP-Rule" id="MF_00377"/>
    </source>
</evidence>
<evidence type="ECO:0000256" key="9">
    <source>
        <dbReference type="NCBIfam" id="TIGR00362"/>
    </source>
</evidence>
<dbReference type="SMART" id="SM00760">
    <property type="entry name" value="Bac_DnaA_C"/>
    <property type="match status" value="1"/>
</dbReference>
<feature type="region of interest" description="Domain I, interacts with DnaA modulators" evidence="8">
    <location>
        <begin position="1"/>
        <end position="150"/>
    </location>
</feature>
<feature type="binding site" evidence="8">
    <location>
        <position position="232"/>
    </location>
    <ligand>
        <name>ATP</name>
        <dbReference type="ChEBI" id="CHEBI:30616"/>
    </ligand>
</feature>
<accession>A0A2M7H334</accession>
<dbReference type="GO" id="GO:0006275">
    <property type="term" value="P:regulation of DNA replication"/>
    <property type="evidence" value="ECO:0007669"/>
    <property type="project" value="UniProtKB-UniRule"/>
</dbReference>
<dbReference type="Gene3D" id="1.10.8.60">
    <property type="match status" value="1"/>
</dbReference>
<dbReference type="GO" id="GO:0008289">
    <property type="term" value="F:lipid binding"/>
    <property type="evidence" value="ECO:0007669"/>
    <property type="project" value="UniProtKB-KW"/>
</dbReference>
<dbReference type="EMBL" id="PFGC01000044">
    <property type="protein sequence ID" value="PIW36631.1"/>
    <property type="molecule type" value="Genomic_DNA"/>
</dbReference>
<dbReference type="SUPFAM" id="SSF52540">
    <property type="entry name" value="P-loop containing nucleoside triphosphate hydrolases"/>
    <property type="match status" value="1"/>
</dbReference>
<dbReference type="NCBIfam" id="TIGR00362">
    <property type="entry name" value="DnaA"/>
    <property type="match status" value="1"/>
</dbReference>
<comment type="subunit">
    <text evidence="8">Oligomerizes as a right-handed, spiral filament on DNA at oriC.</text>
</comment>
<dbReference type="GO" id="GO:0005886">
    <property type="term" value="C:plasma membrane"/>
    <property type="evidence" value="ECO:0007669"/>
    <property type="project" value="TreeGrafter"/>
</dbReference>
<feature type="region of interest" description="Domain III, AAA+ region" evidence="8">
    <location>
        <begin position="185"/>
        <end position="401"/>
    </location>
</feature>
<dbReference type="Pfam" id="PF08299">
    <property type="entry name" value="Bac_DnaA_C"/>
    <property type="match status" value="1"/>
</dbReference>
<comment type="domain">
    <text evidence="8">Domain I is involved in oligomerization and binding regulators, domain II is flexibile and of varying length in different bacteria, domain III forms the AAA+ region, while domain IV binds dsDNA.</text>
</comment>
<feature type="domain" description="AAA+ ATPase" evidence="12">
    <location>
        <begin position="218"/>
        <end position="350"/>
    </location>
</feature>
<feature type="binding site" evidence="8">
    <location>
        <position position="229"/>
    </location>
    <ligand>
        <name>ATP</name>
        <dbReference type="ChEBI" id="CHEBI:30616"/>
    </ligand>
</feature>
<dbReference type="GO" id="GO:0005524">
    <property type="term" value="F:ATP binding"/>
    <property type="evidence" value="ECO:0007669"/>
    <property type="project" value="UniProtKB-UniRule"/>
</dbReference>
<dbReference type="Pfam" id="PF00308">
    <property type="entry name" value="Bac_DnaA"/>
    <property type="match status" value="1"/>
</dbReference>
<evidence type="ECO:0000256" key="6">
    <source>
        <dbReference type="ARBA" id="ARBA00023121"/>
    </source>
</evidence>
<evidence type="ECO:0000259" key="12">
    <source>
        <dbReference type="SMART" id="SM00382"/>
    </source>
</evidence>
<comment type="subcellular location">
    <subcellularLocation>
        <location evidence="8">Cytoplasm</location>
    </subcellularLocation>
</comment>
<dbReference type="InterPro" id="IPR038454">
    <property type="entry name" value="DnaA_N_sf"/>
</dbReference>
<evidence type="ECO:0000256" key="11">
    <source>
        <dbReference type="RuleBase" id="RU004227"/>
    </source>
</evidence>
<keyword evidence="5 8" id="KW-0067">ATP-binding</keyword>
<comment type="function">
    <text evidence="8 10">Plays an essential role in the initiation and regulation of chromosomal replication. ATP-DnaA binds to the origin of replication (oriC) to initiate formation of the DNA replication initiation complex once per cell cycle. Binds the DnaA box (a 9 base pair repeat at the origin) and separates the double-stranded (ds)DNA. Forms a right-handed helical filament on oriC DNA; dsDNA binds to the exterior of the filament while single-stranded (ss)DNA is stabiized in the filament's interior. The ATP-DnaA-oriC complex binds and stabilizes one strand of the AT-rich DNA unwinding element (DUE), permitting loading of DNA polymerase. After initiation quickly degrades to an ADP-DnaA complex that is not apt for DNA replication. Binds acidic phospholipids.</text>
</comment>
<dbReference type="SMART" id="SM00382">
    <property type="entry name" value="AAA"/>
    <property type="match status" value="1"/>
</dbReference>
<dbReference type="SUPFAM" id="SSF48295">
    <property type="entry name" value="TrpR-like"/>
    <property type="match status" value="1"/>
</dbReference>
<dbReference type="InterPro" id="IPR001957">
    <property type="entry name" value="Chromosome_initiator_DnaA"/>
</dbReference>
<organism evidence="14 15">
    <name type="scientific">Candidatus Kerfeldbacteria bacterium CG15_BIG_FIL_POST_REV_8_21_14_020_45_12</name>
    <dbReference type="NCBI Taxonomy" id="2014247"/>
    <lineage>
        <taxon>Bacteria</taxon>
        <taxon>Candidatus Kerfeldiibacteriota</taxon>
    </lineage>
</organism>
<dbReference type="Gene3D" id="3.40.50.300">
    <property type="entry name" value="P-loop containing nucleotide triphosphate hydrolases"/>
    <property type="match status" value="1"/>
</dbReference>
<evidence type="ECO:0000256" key="1">
    <source>
        <dbReference type="ARBA" id="ARBA00006583"/>
    </source>
</evidence>
<dbReference type="GO" id="GO:0003688">
    <property type="term" value="F:DNA replication origin binding"/>
    <property type="evidence" value="ECO:0007669"/>
    <property type="project" value="UniProtKB-UniRule"/>
</dbReference>
<dbReference type="PRINTS" id="PR00051">
    <property type="entry name" value="DNAA"/>
</dbReference>
<dbReference type="InterPro" id="IPR013317">
    <property type="entry name" value="DnaA_dom"/>
</dbReference>
<dbReference type="PANTHER" id="PTHR30050:SF2">
    <property type="entry name" value="CHROMOSOMAL REPLICATION INITIATOR PROTEIN DNAA"/>
    <property type="match status" value="1"/>
</dbReference>
<dbReference type="InterPro" id="IPR013159">
    <property type="entry name" value="DnaA_C"/>
</dbReference>
<evidence type="ECO:0000256" key="10">
    <source>
        <dbReference type="RuleBase" id="RU000577"/>
    </source>
</evidence>
<feature type="binding site" evidence="8">
    <location>
        <position position="233"/>
    </location>
    <ligand>
        <name>ATP</name>
        <dbReference type="ChEBI" id="CHEBI:30616"/>
    </ligand>
</feature>
<dbReference type="GO" id="GO:0006270">
    <property type="term" value="P:DNA replication initiation"/>
    <property type="evidence" value="ECO:0007669"/>
    <property type="project" value="UniProtKB-UniRule"/>
</dbReference>
<feature type="region of interest" description="Domain IV, binds dsDNA" evidence="8">
    <location>
        <begin position="402"/>
        <end position="522"/>
    </location>
</feature>
<dbReference type="Proteomes" id="UP000230292">
    <property type="component" value="Unassembled WGS sequence"/>
</dbReference>
<evidence type="ECO:0000259" key="13">
    <source>
        <dbReference type="SMART" id="SM00760"/>
    </source>
</evidence>
<dbReference type="FunFam" id="3.40.50.300:FF:000668">
    <property type="entry name" value="Chromosomal replication initiator protein DnaA"/>
    <property type="match status" value="1"/>
</dbReference>
<gene>
    <name evidence="8" type="primary">dnaA</name>
    <name evidence="14" type="ORF">COW24_04215</name>
</gene>
<proteinExistence type="inferred from homology"/>
<dbReference type="PANTHER" id="PTHR30050">
    <property type="entry name" value="CHROMOSOMAL REPLICATION INITIATOR PROTEIN DNAA"/>
    <property type="match status" value="1"/>
</dbReference>
<feature type="domain" description="Chromosomal replication initiator DnaA C-terminal" evidence="13">
    <location>
        <begin position="430"/>
        <end position="499"/>
    </location>
</feature>
<reference evidence="14 15" key="1">
    <citation type="submission" date="2017-09" db="EMBL/GenBank/DDBJ databases">
        <title>Depth-based differentiation of microbial function through sediment-hosted aquifers and enrichment of novel symbionts in the deep terrestrial subsurface.</title>
        <authorList>
            <person name="Probst A.J."/>
            <person name="Ladd B."/>
            <person name="Jarett J.K."/>
            <person name="Geller-Mcgrath D.E."/>
            <person name="Sieber C.M."/>
            <person name="Emerson J.B."/>
            <person name="Anantharaman K."/>
            <person name="Thomas B.C."/>
            <person name="Malmstrom R."/>
            <person name="Stieglmeier M."/>
            <person name="Klingl A."/>
            <person name="Woyke T."/>
            <person name="Ryan C.M."/>
            <person name="Banfield J.F."/>
        </authorList>
    </citation>
    <scope>NUCLEOTIDE SEQUENCE [LARGE SCALE GENOMIC DNA]</scope>
    <source>
        <strain evidence="14">CG15_BIG_FIL_POST_REV_8_21_14_020_45_12</strain>
    </source>
</reference>
<comment type="similarity">
    <text evidence="1 8 11">Belongs to the DnaA family.</text>
</comment>
<evidence type="ECO:0000256" key="4">
    <source>
        <dbReference type="ARBA" id="ARBA00022741"/>
    </source>
</evidence>
<dbReference type="CDD" id="cd06571">
    <property type="entry name" value="Bac_DnaA_C"/>
    <property type="match status" value="1"/>
</dbReference>
<dbReference type="InterPro" id="IPR020591">
    <property type="entry name" value="Chromosome_initiator_DnaA-like"/>
</dbReference>
<dbReference type="InterPro" id="IPR010921">
    <property type="entry name" value="Trp_repressor/repl_initiator"/>
</dbReference>
<dbReference type="CDD" id="cd00009">
    <property type="entry name" value="AAA"/>
    <property type="match status" value="1"/>
</dbReference>
<feature type="binding site" evidence="8">
    <location>
        <position position="231"/>
    </location>
    <ligand>
        <name>ATP</name>
        <dbReference type="ChEBI" id="CHEBI:30616"/>
    </ligand>
</feature>
<sequence>MDSSTLHTQRIHTLLTSCSISTGFHQVWIVLLLATHLLRVALLHSTVCIMLVFRMTPEQLWDATLGELELELSKANFTTWFEDTFILRQAGEQLTVGVPNAFTKTWLENKYHDSIIRALRRISDDGVRLVAYEVSTRKEVVSPVVAEEAPVQEVVARPTQQPIEPQQRQTAAQNATDKQLANQIGFNPDATFVNFIVGKKNELAHAACVAVAERPGEVYNPLFIYGGVGLGKTHLMQAVGHSVLKRDPKKKILYVTCETFTNEFIKLVGEGRADEFKDKYRSVDILMVDDIQFLAGKEGTQEAFFHTFNHLHQRNKQIILTSDRPPRAIPTLENRLVSRFEGGMIVDVSLPDLETRIAIVELKSRQKQFPISSEIAQFIASNVQNSVRELEGALNRVIGFHQLNNEQPNLESVKTLLSSFTQAPKRGAVTTKKILATVAQFYELDQKDLTGSSRKKELVVPRQISMYLMREEVHASYPNIGQELGGRDHTTAMHACQKIKGLVDDDERIQNEINMIKQRLYN</sequence>
<evidence type="ECO:0000256" key="3">
    <source>
        <dbReference type="ARBA" id="ARBA00022705"/>
    </source>
</evidence>
<keyword evidence="4 8" id="KW-0547">Nucleotide-binding</keyword>
<keyword evidence="2 8" id="KW-0963">Cytoplasm</keyword>
<comment type="caution">
    <text evidence="8">Lacks conserved residue(s) required for the propagation of feature annotation.</text>
</comment>
<name>A0A2M7H334_9BACT</name>
<dbReference type="Pfam" id="PF11638">
    <property type="entry name" value="DnaA_N"/>
    <property type="match status" value="1"/>
</dbReference>
<dbReference type="InterPro" id="IPR027417">
    <property type="entry name" value="P-loop_NTPase"/>
</dbReference>
<evidence type="ECO:0000313" key="14">
    <source>
        <dbReference type="EMBL" id="PIW36631.1"/>
    </source>
</evidence>